<proteinExistence type="predicted"/>
<evidence type="ECO:0000256" key="1">
    <source>
        <dbReference type="SAM" id="MobiDB-lite"/>
    </source>
</evidence>
<name>U6GEI2_EIMAC</name>
<reference evidence="2" key="2">
    <citation type="submission" date="2013-10" db="EMBL/GenBank/DDBJ databases">
        <authorList>
            <person name="Aslett M."/>
        </authorList>
    </citation>
    <scope>NUCLEOTIDE SEQUENCE</scope>
    <source>
        <strain evidence="2">Houghton</strain>
    </source>
</reference>
<evidence type="ECO:0000313" key="3">
    <source>
        <dbReference type="Proteomes" id="UP000018050"/>
    </source>
</evidence>
<dbReference type="Proteomes" id="UP000018050">
    <property type="component" value="Unassembled WGS sequence"/>
</dbReference>
<keyword evidence="3" id="KW-1185">Reference proteome</keyword>
<dbReference type="OrthoDB" id="348013at2759"/>
<accession>U6GEI2</accession>
<evidence type="ECO:0000313" key="2">
    <source>
        <dbReference type="EMBL" id="CDI78540.1"/>
    </source>
</evidence>
<feature type="compositionally biased region" description="Low complexity" evidence="1">
    <location>
        <begin position="50"/>
        <end position="63"/>
    </location>
</feature>
<feature type="compositionally biased region" description="Basic residues" evidence="1">
    <location>
        <begin position="64"/>
        <end position="73"/>
    </location>
</feature>
<organism evidence="2 3">
    <name type="scientific">Eimeria acervulina</name>
    <name type="common">Coccidian parasite</name>
    <dbReference type="NCBI Taxonomy" id="5801"/>
    <lineage>
        <taxon>Eukaryota</taxon>
        <taxon>Sar</taxon>
        <taxon>Alveolata</taxon>
        <taxon>Apicomplexa</taxon>
        <taxon>Conoidasida</taxon>
        <taxon>Coccidia</taxon>
        <taxon>Eucoccidiorida</taxon>
        <taxon>Eimeriorina</taxon>
        <taxon>Eimeriidae</taxon>
        <taxon>Eimeria</taxon>
    </lineage>
</organism>
<reference evidence="2" key="1">
    <citation type="submission" date="2013-10" db="EMBL/GenBank/DDBJ databases">
        <title>Genomic analysis of the causative agents of coccidiosis in chickens.</title>
        <authorList>
            <person name="Reid A.J."/>
            <person name="Blake D."/>
            <person name="Billington K."/>
            <person name="Browne H."/>
            <person name="Dunn M."/>
            <person name="Hung S."/>
            <person name="Kawahara F."/>
            <person name="Miranda-Saavedra D."/>
            <person name="Mourier T."/>
            <person name="Nagra H."/>
            <person name="Otto T.D."/>
            <person name="Rawlings N."/>
            <person name="Sanchez A."/>
            <person name="Sanders M."/>
            <person name="Subramaniam C."/>
            <person name="Tay Y."/>
            <person name="Dear P."/>
            <person name="Doerig C."/>
            <person name="Gruber A."/>
            <person name="Parkinson J."/>
            <person name="Shirley M."/>
            <person name="Wan K.L."/>
            <person name="Berriman M."/>
            <person name="Tomley F."/>
            <person name="Pain A."/>
        </authorList>
    </citation>
    <scope>NUCLEOTIDE SEQUENCE</scope>
    <source>
        <strain evidence="2">Houghton</strain>
    </source>
</reference>
<dbReference type="AlphaFoldDB" id="U6GEI2"/>
<dbReference type="GeneID" id="25271567"/>
<gene>
    <name evidence="2" type="ORF">EAH_00034970</name>
</gene>
<feature type="region of interest" description="Disordered" evidence="1">
    <location>
        <begin position="1"/>
        <end position="122"/>
    </location>
</feature>
<dbReference type="OMA" id="WGFALDK"/>
<protein>
    <submittedName>
        <fullName evidence="2">Uncharacterized protein</fullName>
    </submittedName>
</protein>
<dbReference type="VEuPathDB" id="ToxoDB:EAH_00034970"/>
<dbReference type="EMBL" id="HG670885">
    <property type="protein sequence ID" value="CDI78540.1"/>
    <property type="molecule type" value="Genomic_DNA"/>
</dbReference>
<feature type="compositionally biased region" description="Low complexity" evidence="1">
    <location>
        <begin position="105"/>
        <end position="122"/>
    </location>
</feature>
<sequence length="277" mass="29235">MESQLLQQLHDGLSQANNRRGRQGGLGDTRCTIIEATRETQEEDSEEEPAAAAAAAAATAAKSRSSKKSKSKHAAADASSCEDTAAAETDTSSRKHKKKKTDAASPSSSSSSSSSSVVPSVSPVSPLGAALKGISPLSLVYIRMETVKMSLFSCLQQSLPRCSIFLLVGGCGVIDVLLQQQIEETPRSQETEKKTVKHKKLRAIHLQGTCDIRGDAADCPSLSGTFCRLQAEEEGGSSPPFFSANFGVKDLFAGGRGVCEVWGFALDKKGKCIAPLE</sequence>
<dbReference type="RefSeq" id="XP_013251236.1">
    <property type="nucleotide sequence ID" value="XM_013395782.1"/>
</dbReference>